<dbReference type="InterPro" id="IPR036084">
    <property type="entry name" value="Ser_inhib-like_sf"/>
</dbReference>
<dbReference type="InterPro" id="IPR002919">
    <property type="entry name" value="TIL_dom"/>
</dbReference>
<organism evidence="3 4">
    <name type="scientific">Labrus bergylta</name>
    <name type="common">ballan wrasse</name>
    <dbReference type="NCBI Taxonomy" id="56723"/>
    <lineage>
        <taxon>Eukaryota</taxon>
        <taxon>Metazoa</taxon>
        <taxon>Chordata</taxon>
        <taxon>Craniata</taxon>
        <taxon>Vertebrata</taxon>
        <taxon>Euteleostomi</taxon>
        <taxon>Actinopterygii</taxon>
        <taxon>Neopterygii</taxon>
        <taxon>Teleostei</taxon>
        <taxon>Neoteleostei</taxon>
        <taxon>Acanthomorphata</taxon>
        <taxon>Eupercaria</taxon>
        <taxon>Labriformes</taxon>
        <taxon>Labridae</taxon>
        <taxon>Labrus</taxon>
    </lineage>
</organism>
<keyword evidence="4" id="KW-1185">Reference proteome</keyword>
<dbReference type="Pfam" id="PF01826">
    <property type="entry name" value="TIL"/>
    <property type="match status" value="1"/>
</dbReference>
<proteinExistence type="predicted"/>
<dbReference type="AlphaFoldDB" id="A0A3Q3GTT1"/>
<evidence type="ECO:0000259" key="2">
    <source>
        <dbReference type="Pfam" id="PF01826"/>
    </source>
</evidence>
<feature type="domain" description="TIL" evidence="2">
    <location>
        <begin position="24"/>
        <end position="83"/>
    </location>
</feature>
<sequence length="86" mass="9311">TLFTTVFVLEALTCLFSLPAAFLCPDTLRYQACLPTCTSQSCPNHDYDSDPDQCSGLTEGCVCPEGTLLHRPYSALCISPEKCGKT</sequence>
<dbReference type="Proteomes" id="UP000261660">
    <property type="component" value="Unplaced"/>
</dbReference>
<evidence type="ECO:0000256" key="1">
    <source>
        <dbReference type="SAM" id="SignalP"/>
    </source>
</evidence>
<reference evidence="3" key="1">
    <citation type="submission" date="2025-08" db="UniProtKB">
        <authorList>
            <consortium name="Ensembl"/>
        </authorList>
    </citation>
    <scope>IDENTIFICATION</scope>
</reference>
<name>A0A3Q3GTT1_9LABR</name>
<reference evidence="3" key="2">
    <citation type="submission" date="2025-09" db="UniProtKB">
        <authorList>
            <consortium name="Ensembl"/>
        </authorList>
    </citation>
    <scope>IDENTIFICATION</scope>
</reference>
<feature type="chain" id="PRO_5018679813" description="TIL domain-containing protein" evidence="1">
    <location>
        <begin position="24"/>
        <end position="86"/>
    </location>
</feature>
<dbReference type="GeneTree" id="ENSGT00940000157490"/>
<accession>A0A3Q3GTT1</accession>
<protein>
    <recommendedName>
        <fullName evidence="2">TIL domain-containing protein</fullName>
    </recommendedName>
</protein>
<keyword evidence="1" id="KW-0732">Signal</keyword>
<feature type="signal peptide" evidence="1">
    <location>
        <begin position="1"/>
        <end position="23"/>
    </location>
</feature>
<dbReference type="InParanoid" id="A0A3Q3GTT1"/>
<dbReference type="SUPFAM" id="SSF57567">
    <property type="entry name" value="Serine protease inhibitors"/>
    <property type="match status" value="1"/>
</dbReference>
<evidence type="ECO:0000313" key="3">
    <source>
        <dbReference type="Ensembl" id="ENSLBEP00000033818.1"/>
    </source>
</evidence>
<dbReference type="Ensembl" id="ENSLBET00000035292.1">
    <property type="protein sequence ID" value="ENSLBEP00000033818.1"/>
    <property type="gene ID" value="ENSLBEG00000025461.1"/>
</dbReference>
<dbReference type="STRING" id="56723.ENSLBEP00000033818"/>
<evidence type="ECO:0000313" key="4">
    <source>
        <dbReference type="Proteomes" id="UP000261660"/>
    </source>
</evidence>
<dbReference type="Gene3D" id="2.10.25.10">
    <property type="entry name" value="Laminin"/>
    <property type="match status" value="1"/>
</dbReference>